<dbReference type="SUPFAM" id="SSF51120">
    <property type="entry name" value="beta-Roll"/>
    <property type="match status" value="2"/>
</dbReference>
<evidence type="ECO:0000313" key="2">
    <source>
        <dbReference type="Proteomes" id="UP001432046"/>
    </source>
</evidence>
<dbReference type="Gene3D" id="2.150.10.10">
    <property type="entry name" value="Serralysin-like metalloprotease, C-terminal"/>
    <property type="match status" value="2"/>
</dbReference>
<dbReference type="Proteomes" id="UP001432046">
    <property type="component" value="Chromosome"/>
</dbReference>
<dbReference type="Pfam" id="PF00353">
    <property type="entry name" value="HemolysinCabind"/>
    <property type="match status" value="2"/>
</dbReference>
<evidence type="ECO:0000313" key="1">
    <source>
        <dbReference type="EMBL" id="WXC78361.1"/>
    </source>
</evidence>
<keyword evidence="2" id="KW-1185">Reference proteome</keyword>
<accession>A0ABZ2NTV9</accession>
<dbReference type="InterPro" id="IPR001343">
    <property type="entry name" value="Hemolysn_Ca-bd"/>
</dbReference>
<dbReference type="RefSeq" id="WP_338833706.1">
    <property type="nucleotide sequence ID" value="NZ_CP147711.1"/>
</dbReference>
<organism evidence="1 2">
    <name type="scientific">Bradyrhizobium septentrionale</name>
    <dbReference type="NCBI Taxonomy" id="1404411"/>
    <lineage>
        <taxon>Bacteria</taxon>
        <taxon>Pseudomonadati</taxon>
        <taxon>Pseudomonadota</taxon>
        <taxon>Alphaproteobacteria</taxon>
        <taxon>Hyphomicrobiales</taxon>
        <taxon>Nitrobacteraceae</taxon>
        <taxon>Bradyrhizobium</taxon>
    </lineage>
</organism>
<dbReference type="EMBL" id="CP147711">
    <property type="protein sequence ID" value="WXC78361.1"/>
    <property type="molecule type" value="Genomic_DNA"/>
</dbReference>
<gene>
    <name evidence="1" type="ORF">WDK88_33965</name>
</gene>
<reference evidence="1" key="2">
    <citation type="submission" date="2024-03" db="EMBL/GenBank/DDBJ databases">
        <authorList>
            <person name="Bromfield E.S.P."/>
            <person name="Cloutier S."/>
        </authorList>
    </citation>
    <scope>NUCLEOTIDE SEQUENCE</scope>
    <source>
        <strain evidence="1">5S5</strain>
    </source>
</reference>
<dbReference type="InterPro" id="IPR011049">
    <property type="entry name" value="Serralysin-like_metalloprot_C"/>
</dbReference>
<protein>
    <submittedName>
        <fullName evidence="1">Calcium-binding protein</fullName>
    </submittedName>
</protein>
<proteinExistence type="predicted"/>
<name>A0ABZ2NTV9_9BRAD</name>
<sequence length="484" mass="49447">MFTTVDVPGATDTEILGVNAAGEIYGDYNDSTGQHGFVGIPGPQVVASNVTATHGETFAMSSLLSASDPTGAGIAEYVVYDTGSGGAQILVNGIAQPSQTDLYLTPAQLAQTTYRSGSGADVIWVEASNGSEWSPWAIFQVSAPVDTGPVVTVSNLAWTSGETFAATSLFSYSDPFGSPATEYEVWNAATNDGEFELNGTPLPANQDNIVTPAQLSQLSYVTDSASDIVWVRANDGTVWGPWTQAGGNANDVFYAGSASDLIEAGNGNDTFYGGSGNSTMYGGTGNDVYVGGSGESLEVGRGTATSLDYFYLSSAAGSEAFGGPAGEDVFVAGPNGSVMIGEGATNFMYGAAGGNNYFYGGSGDSEFFGGSGVDVMIGDSGRDYFDGGTGVNYYFGGAGGGPGSGIGVDTFNISQGGIDVVQDWTEGKDTVQLNGSGFHSFSDVLSHSYQNGAYFVVQVDADTAVWLNGATAATVTASDFRIGS</sequence>
<reference evidence="1" key="1">
    <citation type="journal article" date="2021" name="Int. J. Syst. Evol. Microbiol.">
        <title>Bradyrhizobium septentrionale sp. nov. (sv. septentrionale) and Bradyrhizobium quebecense sp. nov. (sv. septentrionale) associated with legumes native to Canada possess rearranged symbiosis genes and numerous insertion sequences.</title>
        <authorList>
            <person name="Bromfield E.S.P."/>
            <person name="Cloutier S."/>
        </authorList>
    </citation>
    <scope>NUCLEOTIDE SEQUENCE</scope>
    <source>
        <strain evidence="1">5S5</strain>
    </source>
</reference>
<dbReference type="PRINTS" id="PR00313">
    <property type="entry name" value="CABNDNGRPT"/>
</dbReference>